<dbReference type="Proteomes" id="UP000286934">
    <property type="component" value="Unassembled WGS sequence"/>
</dbReference>
<protein>
    <submittedName>
        <fullName evidence="2">Uncharacterized protein</fullName>
    </submittedName>
</protein>
<sequence length="119" mass="13240">MIYFSPRNIPALRSYSALERIHIVSNAAKLMPFGRKAVANVLKLILLIALFWSVLYVQGIALKLITLLAIGLLYPLVLQPITISLAVPYIPDAVREFERSQAYAKNEPGSDAEDEESPE</sequence>
<keyword evidence="1" id="KW-0472">Membrane</keyword>
<keyword evidence="3" id="KW-1185">Reference proteome</keyword>
<proteinExistence type="predicted"/>
<dbReference type="OrthoDB" id="6388882at2"/>
<organism evidence="2 3">
    <name type="scientific">Aliidiomarina shirensis</name>
    <dbReference type="NCBI Taxonomy" id="1048642"/>
    <lineage>
        <taxon>Bacteria</taxon>
        <taxon>Pseudomonadati</taxon>
        <taxon>Pseudomonadota</taxon>
        <taxon>Gammaproteobacteria</taxon>
        <taxon>Alteromonadales</taxon>
        <taxon>Idiomarinaceae</taxon>
        <taxon>Aliidiomarina</taxon>
    </lineage>
</organism>
<feature type="transmembrane region" description="Helical" evidence="1">
    <location>
        <begin position="64"/>
        <end position="90"/>
    </location>
</feature>
<dbReference type="Pfam" id="PF19667">
    <property type="entry name" value="DUF6170"/>
    <property type="match status" value="1"/>
</dbReference>
<name>A0A432WUD4_9GAMM</name>
<dbReference type="RefSeq" id="WP_126806552.1">
    <property type="nucleotide sequence ID" value="NZ_PIPP01000002.1"/>
</dbReference>
<evidence type="ECO:0000313" key="2">
    <source>
        <dbReference type="EMBL" id="RUO37374.1"/>
    </source>
</evidence>
<comment type="caution">
    <text evidence="2">The sequence shown here is derived from an EMBL/GenBank/DDBJ whole genome shotgun (WGS) entry which is preliminary data.</text>
</comment>
<keyword evidence="1" id="KW-0812">Transmembrane</keyword>
<accession>A0A432WUD4</accession>
<feature type="transmembrane region" description="Helical" evidence="1">
    <location>
        <begin position="37"/>
        <end position="58"/>
    </location>
</feature>
<evidence type="ECO:0000313" key="3">
    <source>
        <dbReference type="Proteomes" id="UP000286934"/>
    </source>
</evidence>
<dbReference type="InterPro" id="IPR046168">
    <property type="entry name" value="DUF6170"/>
</dbReference>
<gene>
    <name evidence="2" type="ORF">CWE13_05290</name>
</gene>
<reference evidence="3" key="1">
    <citation type="journal article" date="2018" name="Front. Microbiol.">
        <title>Genome-Based Analysis Reveals the Taxonomy and Diversity of the Family Idiomarinaceae.</title>
        <authorList>
            <person name="Liu Y."/>
            <person name="Lai Q."/>
            <person name="Shao Z."/>
        </authorList>
    </citation>
    <scope>NUCLEOTIDE SEQUENCE [LARGE SCALE GENOMIC DNA]</scope>
    <source>
        <strain evidence="3">AIS</strain>
    </source>
</reference>
<dbReference type="EMBL" id="PIPP01000002">
    <property type="protein sequence ID" value="RUO37374.1"/>
    <property type="molecule type" value="Genomic_DNA"/>
</dbReference>
<keyword evidence="1" id="KW-1133">Transmembrane helix</keyword>
<dbReference type="AlphaFoldDB" id="A0A432WUD4"/>
<evidence type="ECO:0000256" key="1">
    <source>
        <dbReference type="SAM" id="Phobius"/>
    </source>
</evidence>